<dbReference type="PROSITE" id="PS50110">
    <property type="entry name" value="RESPONSE_REGULATORY"/>
    <property type="match status" value="1"/>
</dbReference>
<protein>
    <recommendedName>
        <fullName evidence="14">AraC family transcriptional regulator</fullName>
    </recommendedName>
</protein>
<name>A0A1L8QSA0_9ENTE</name>
<dbReference type="Proteomes" id="UP000182149">
    <property type="component" value="Unassembled WGS sequence"/>
</dbReference>
<evidence type="ECO:0000259" key="10">
    <source>
        <dbReference type="PROSITE" id="PS01124"/>
    </source>
</evidence>
<evidence type="ECO:0000256" key="4">
    <source>
        <dbReference type="ARBA" id="ARBA00023012"/>
    </source>
</evidence>
<reference evidence="12 13" key="1">
    <citation type="submission" date="2014-12" db="EMBL/GenBank/DDBJ databases">
        <title>Draft genome sequences of 29 type strains of Enterococci.</title>
        <authorList>
            <person name="Zhong Z."/>
            <person name="Sun Z."/>
            <person name="Liu W."/>
            <person name="Zhang W."/>
            <person name="Zhang H."/>
        </authorList>
    </citation>
    <scope>NUCLEOTIDE SEQUENCE [LARGE SCALE GENOMIC DNA]</scope>
    <source>
        <strain evidence="12 13">DSM 17690</strain>
    </source>
</reference>
<dbReference type="InterPro" id="IPR020449">
    <property type="entry name" value="Tscrpt_reg_AraC-type_HTH"/>
</dbReference>
<evidence type="ECO:0000256" key="2">
    <source>
        <dbReference type="ARBA" id="ARBA00022490"/>
    </source>
</evidence>
<dbReference type="SMART" id="SM00448">
    <property type="entry name" value="REC"/>
    <property type="match status" value="1"/>
</dbReference>
<comment type="subcellular location">
    <subcellularLocation>
        <location evidence="1">Cytoplasm</location>
    </subcellularLocation>
</comment>
<dbReference type="PANTHER" id="PTHR42713:SF3">
    <property type="entry name" value="TRANSCRIPTIONAL REGULATORY PROTEIN HPTR"/>
    <property type="match status" value="1"/>
</dbReference>
<keyword evidence="9" id="KW-0175">Coiled coil</keyword>
<evidence type="ECO:0000256" key="5">
    <source>
        <dbReference type="ARBA" id="ARBA00023015"/>
    </source>
</evidence>
<organism evidence="12 13">
    <name type="scientific">Enterococcus aquimarinus</name>
    <dbReference type="NCBI Taxonomy" id="328396"/>
    <lineage>
        <taxon>Bacteria</taxon>
        <taxon>Bacillati</taxon>
        <taxon>Bacillota</taxon>
        <taxon>Bacilli</taxon>
        <taxon>Lactobacillales</taxon>
        <taxon>Enterococcaceae</taxon>
        <taxon>Enterococcus</taxon>
    </lineage>
</organism>
<dbReference type="Pfam" id="PF12833">
    <property type="entry name" value="HTH_18"/>
    <property type="match status" value="1"/>
</dbReference>
<evidence type="ECO:0000256" key="3">
    <source>
        <dbReference type="ARBA" id="ARBA00022553"/>
    </source>
</evidence>
<dbReference type="OrthoDB" id="342399at2"/>
<dbReference type="InterPro" id="IPR051552">
    <property type="entry name" value="HptR"/>
</dbReference>
<evidence type="ECO:0000256" key="7">
    <source>
        <dbReference type="ARBA" id="ARBA00023163"/>
    </source>
</evidence>
<dbReference type="SUPFAM" id="SSF46689">
    <property type="entry name" value="Homeodomain-like"/>
    <property type="match status" value="1"/>
</dbReference>
<keyword evidence="6" id="KW-0238">DNA-binding</keyword>
<evidence type="ECO:0000259" key="11">
    <source>
        <dbReference type="PROSITE" id="PS50110"/>
    </source>
</evidence>
<dbReference type="CDD" id="cd17536">
    <property type="entry name" value="REC_YesN-like"/>
    <property type="match status" value="1"/>
</dbReference>
<keyword evidence="13" id="KW-1185">Reference proteome</keyword>
<sequence>MTHYYKVLLVDDEAEIREGMAQRIPWETLGFKIIGTAENGLEALDIIEKDYPEIIITDIQMPFMDGLALIERARSLLPLSKFIVFSGYDVFEYAQKAVSLHVAEYLLKPFSAQDLITVLVSLKQKMDQEKQERRDIAKLQRDFEDNLPLLRQSFLLSCLSGLLTPERMDQQRESFSLPKAQEYAVILFDIGSFKENRHFKGKEELYLVAVKQFVTENLATLSANDTFIFGEYIVSIAAFTQSFDMNELLKRVNEICRESGRINGSTVVAGVSQKVTELTQLAMAYQQAQDALAYSYRLDRQAWFTTYIKDVVQKPPTILILTEKEERRLMHVLKLGTKEQLQKFVQEMFDKIQVHHLSLAHYRVFLLEHVTLLLRVANTYEFDPIVVFGEDMIKRVERLDKVSLDEMMTWFFEKAQQLNHEIQLTTNDSGKALIQKAKLLVKESYKDPELSIEKISQQLYLSAAYFSSIFKKETGQSFVSFLTEERLKQAVYLLETTTDKSYMIAEKVGYSEPNYFSYVFKKHYGLSPSKYRKQLTSV</sequence>
<accession>A0A1L8QSA0</accession>
<dbReference type="InterPro" id="IPR001789">
    <property type="entry name" value="Sig_transdc_resp-reg_receiver"/>
</dbReference>
<dbReference type="InterPro" id="IPR011006">
    <property type="entry name" value="CheY-like_superfamily"/>
</dbReference>
<dbReference type="RefSeq" id="WP_084131260.1">
    <property type="nucleotide sequence ID" value="NZ_JBHSHF010000017.1"/>
</dbReference>
<dbReference type="PRINTS" id="PR00032">
    <property type="entry name" value="HTHARAC"/>
</dbReference>
<keyword evidence="4" id="KW-0902">Two-component regulatory system</keyword>
<dbReference type="GO" id="GO:0043565">
    <property type="term" value="F:sequence-specific DNA binding"/>
    <property type="evidence" value="ECO:0007669"/>
    <property type="project" value="InterPro"/>
</dbReference>
<evidence type="ECO:0000313" key="13">
    <source>
        <dbReference type="Proteomes" id="UP000182149"/>
    </source>
</evidence>
<evidence type="ECO:0000313" key="12">
    <source>
        <dbReference type="EMBL" id="OJG10392.1"/>
    </source>
</evidence>
<dbReference type="InterPro" id="IPR009057">
    <property type="entry name" value="Homeodomain-like_sf"/>
</dbReference>
<dbReference type="PANTHER" id="PTHR42713">
    <property type="entry name" value="HISTIDINE KINASE-RELATED"/>
    <property type="match status" value="1"/>
</dbReference>
<dbReference type="AlphaFoldDB" id="A0A1L8QSA0"/>
<feature type="coiled-coil region" evidence="9">
    <location>
        <begin position="112"/>
        <end position="142"/>
    </location>
</feature>
<dbReference type="GO" id="GO:0003700">
    <property type="term" value="F:DNA-binding transcription factor activity"/>
    <property type="evidence" value="ECO:0007669"/>
    <property type="project" value="InterPro"/>
</dbReference>
<dbReference type="PROSITE" id="PS01124">
    <property type="entry name" value="HTH_ARAC_FAMILY_2"/>
    <property type="match status" value="1"/>
</dbReference>
<dbReference type="InterPro" id="IPR018060">
    <property type="entry name" value="HTH_AraC"/>
</dbReference>
<dbReference type="Gene3D" id="1.10.10.60">
    <property type="entry name" value="Homeodomain-like"/>
    <property type="match status" value="2"/>
</dbReference>
<evidence type="ECO:0000256" key="1">
    <source>
        <dbReference type="ARBA" id="ARBA00004496"/>
    </source>
</evidence>
<dbReference type="InterPro" id="IPR041522">
    <property type="entry name" value="CdaR_GGDEF"/>
</dbReference>
<dbReference type="GO" id="GO:0005737">
    <property type="term" value="C:cytoplasm"/>
    <property type="evidence" value="ECO:0007669"/>
    <property type="project" value="UniProtKB-SubCell"/>
</dbReference>
<dbReference type="EMBL" id="JXKD01000008">
    <property type="protein sequence ID" value="OJG10392.1"/>
    <property type="molecule type" value="Genomic_DNA"/>
</dbReference>
<keyword evidence="5" id="KW-0805">Transcription regulation</keyword>
<dbReference type="Pfam" id="PF17853">
    <property type="entry name" value="GGDEF_2"/>
    <property type="match status" value="1"/>
</dbReference>
<feature type="domain" description="Response regulatory" evidence="11">
    <location>
        <begin position="6"/>
        <end position="123"/>
    </location>
</feature>
<comment type="caution">
    <text evidence="12">The sequence shown here is derived from an EMBL/GenBank/DDBJ whole genome shotgun (WGS) entry which is preliminary data.</text>
</comment>
<keyword evidence="7" id="KW-0804">Transcription</keyword>
<feature type="modified residue" description="4-aspartylphosphate" evidence="8">
    <location>
        <position position="58"/>
    </location>
</feature>
<dbReference type="Gene3D" id="3.40.50.2300">
    <property type="match status" value="1"/>
</dbReference>
<evidence type="ECO:0000256" key="6">
    <source>
        <dbReference type="ARBA" id="ARBA00023125"/>
    </source>
</evidence>
<evidence type="ECO:0008006" key="14">
    <source>
        <dbReference type="Google" id="ProtNLM"/>
    </source>
</evidence>
<dbReference type="SUPFAM" id="SSF52172">
    <property type="entry name" value="CheY-like"/>
    <property type="match status" value="1"/>
</dbReference>
<dbReference type="Pfam" id="PF00072">
    <property type="entry name" value="Response_reg"/>
    <property type="match status" value="1"/>
</dbReference>
<evidence type="ECO:0000256" key="8">
    <source>
        <dbReference type="PROSITE-ProRule" id="PRU00169"/>
    </source>
</evidence>
<dbReference type="GO" id="GO:0000160">
    <property type="term" value="P:phosphorelay signal transduction system"/>
    <property type="evidence" value="ECO:0007669"/>
    <property type="project" value="UniProtKB-KW"/>
</dbReference>
<keyword evidence="2" id="KW-0963">Cytoplasm</keyword>
<feature type="domain" description="HTH araC/xylS-type" evidence="10">
    <location>
        <begin position="435"/>
        <end position="534"/>
    </location>
</feature>
<gene>
    <name evidence="12" type="ORF">RU93_GL002171</name>
</gene>
<proteinExistence type="predicted"/>
<dbReference type="SMART" id="SM00342">
    <property type="entry name" value="HTH_ARAC"/>
    <property type="match status" value="1"/>
</dbReference>
<keyword evidence="3 8" id="KW-0597">Phosphoprotein</keyword>
<evidence type="ECO:0000256" key="9">
    <source>
        <dbReference type="SAM" id="Coils"/>
    </source>
</evidence>
<dbReference type="STRING" id="328396.RU93_GL002171"/>